<dbReference type="Pfam" id="PF00076">
    <property type="entry name" value="RRM_1"/>
    <property type="match status" value="1"/>
</dbReference>
<dbReference type="EMBL" id="CM008052">
    <property type="protein sequence ID" value="PVH35573.1"/>
    <property type="molecule type" value="Genomic_DNA"/>
</dbReference>
<feature type="region of interest" description="Disordered" evidence="3">
    <location>
        <begin position="210"/>
        <end position="246"/>
    </location>
</feature>
<dbReference type="GO" id="GO:0003729">
    <property type="term" value="F:mRNA binding"/>
    <property type="evidence" value="ECO:0007669"/>
    <property type="project" value="TreeGrafter"/>
</dbReference>
<dbReference type="InterPro" id="IPR002075">
    <property type="entry name" value="NTF2_dom"/>
</dbReference>
<dbReference type="CDD" id="cd00780">
    <property type="entry name" value="NTF2"/>
    <property type="match status" value="1"/>
</dbReference>
<dbReference type="SUPFAM" id="SSF54427">
    <property type="entry name" value="NTF2-like"/>
    <property type="match status" value="1"/>
</dbReference>
<evidence type="ECO:0008006" key="7">
    <source>
        <dbReference type="Google" id="ProtNLM"/>
    </source>
</evidence>
<accession>A0A2T8ID13</accession>
<dbReference type="PANTHER" id="PTHR10693:SF22">
    <property type="entry name" value="OS04G0510500 PROTEIN"/>
    <property type="match status" value="1"/>
</dbReference>
<evidence type="ECO:0000256" key="2">
    <source>
        <dbReference type="PROSITE-ProRule" id="PRU00176"/>
    </source>
</evidence>
<reference evidence="6" key="1">
    <citation type="submission" date="2018-04" db="EMBL/GenBank/DDBJ databases">
        <title>WGS assembly of Panicum hallii.</title>
        <authorList>
            <person name="Lovell J."/>
            <person name="Jenkins J."/>
            <person name="Lowry D."/>
            <person name="Mamidi S."/>
            <person name="Sreedasyam A."/>
            <person name="Weng X."/>
            <person name="Barry K."/>
            <person name="Bonette J."/>
            <person name="Campitelli B."/>
            <person name="Daum C."/>
            <person name="Gordon S."/>
            <person name="Gould B."/>
            <person name="Lipzen A."/>
            <person name="Macqueen A."/>
            <person name="Palacio-Mejia J."/>
            <person name="Plott C."/>
            <person name="Shakirov E."/>
            <person name="Shu S."/>
            <person name="Yoshinaga Y."/>
            <person name="Zane M."/>
            <person name="Rokhsar D."/>
            <person name="Grimwood J."/>
            <person name="Schmutz J."/>
            <person name="Juenger T."/>
        </authorList>
    </citation>
    <scope>NUCLEOTIDE SEQUENCE [LARGE SCALE GENOMIC DNA]</scope>
    <source>
        <strain evidence="6">FIL2</strain>
    </source>
</reference>
<evidence type="ECO:0000256" key="1">
    <source>
        <dbReference type="ARBA" id="ARBA00022884"/>
    </source>
</evidence>
<dbReference type="InterPro" id="IPR035979">
    <property type="entry name" value="RBD_domain_sf"/>
</dbReference>
<proteinExistence type="predicted"/>
<dbReference type="InterPro" id="IPR039539">
    <property type="entry name" value="Ras_GTPase_bind_prot"/>
</dbReference>
<feature type="compositionally biased region" description="Basic and acidic residues" evidence="3">
    <location>
        <begin position="393"/>
        <end position="407"/>
    </location>
</feature>
<dbReference type="PROSITE" id="PS50177">
    <property type="entry name" value="NTF2_DOMAIN"/>
    <property type="match status" value="1"/>
</dbReference>
<evidence type="ECO:0000256" key="3">
    <source>
        <dbReference type="SAM" id="MobiDB-lite"/>
    </source>
</evidence>
<dbReference type="PROSITE" id="PS50102">
    <property type="entry name" value="RRM"/>
    <property type="match status" value="1"/>
</dbReference>
<evidence type="ECO:0000313" key="6">
    <source>
        <dbReference type="EMBL" id="PVH35573.1"/>
    </source>
</evidence>
<evidence type="ECO:0000259" key="4">
    <source>
        <dbReference type="PROSITE" id="PS50102"/>
    </source>
</evidence>
<dbReference type="Gene3D" id="3.10.450.50">
    <property type="match status" value="1"/>
</dbReference>
<dbReference type="SMART" id="SM00360">
    <property type="entry name" value="RRM"/>
    <property type="match status" value="1"/>
</dbReference>
<dbReference type="Proteomes" id="UP000243499">
    <property type="component" value="Chromosome 7"/>
</dbReference>
<evidence type="ECO:0000259" key="5">
    <source>
        <dbReference type="PROSITE" id="PS50177"/>
    </source>
</evidence>
<feature type="domain" description="NTF2" evidence="5">
    <location>
        <begin position="20"/>
        <end position="136"/>
    </location>
</feature>
<dbReference type="Pfam" id="PF02136">
    <property type="entry name" value="NTF2"/>
    <property type="match status" value="1"/>
</dbReference>
<gene>
    <name evidence="6" type="ORF">PAHAL_7G215800</name>
</gene>
<feature type="domain" description="RRM" evidence="4">
    <location>
        <begin position="303"/>
        <end position="380"/>
    </location>
</feature>
<dbReference type="InterPro" id="IPR000504">
    <property type="entry name" value="RRM_dom"/>
</dbReference>
<dbReference type="InterPro" id="IPR012677">
    <property type="entry name" value="Nucleotide-bd_a/b_plait_sf"/>
</dbReference>
<dbReference type="GO" id="GO:1990904">
    <property type="term" value="C:ribonucleoprotein complex"/>
    <property type="evidence" value="ECO:0007669"/>
    <property type="project" value="TreeGrafter"/>
</dbReference>
<dbReference type="SUPFAM" id="SSF54928">
    <property type="entry name" value="RNA-binding domain, RBD"/>
    <property type="match status" value="1"/>
</dbReference>
<sequence>MDPMEQPEPEVAGHYYALQVGSYFLTGYYNVLTNQPHLASQFYTDNSSVVRLDCETGQWSLGETVEVINDMMMSMNVTKVEVKTANFLESWGAAITLLVTGLVQLKNYPVRKRFVQNIVLAPKKDGYFIFSDIFKLICDEYDDQYHVSDYNCADNLPQVDASYTMAETAGSDYLDGEPQEVVAPAENHVQQQDPSEYKVVNVIYEEAHSEEHMPSFPSSTGVKQEWPLAPHPSSPPTPEEPVEEAPKTYASVLRTKAKATMGNAESPQAQQLAQQVQTVPVHEKSNLDNNRAVSAPDDEEEFISVYVGNLSPSTSVFDLEKVFQAFGRIKPDGVAIRSRKEAGVFFGFVEFEDMSGIQNALNASPIELNGRLVHVEERRPNCGFPSARRRGRGRDQGGGRYDGEYATRSKGTGHQKKGGRQSDSY</sequence>
<organism evidence="6">
    <name type="scientific">Panicum hallii</name>
    <dbReference type="NCBI Taxonomy" id="206008"/>
    <lineage>
        <taxon>Eukaryota</taxon>
        <taxon>Viridiplantae</taxon>
        <taxon>Streptophyta</taxon>
        <taxon>Embryophyta</taxon>
        <taxon>Tracheophyta</taxon>
        <taxon>Spermatophyta</taxon>
        <taxon>Magnoliopsida</taxon>
        <taxon>Liliopsida</taxon>
        <taxon>Poales</taxon>
        <taxon>Poaceae</taxon>
        <taxon>PACMAD clade</taxon>
        <taxon>Panicoideae</taxon>
        <taxon>Panicodae</taxon>
        <taxon>Paniceae</taxon>
        <taxon>Panicinae</taxon>
        <taxon>Panicum</taxon>
        <taxon>Panicum sect. Panicum</taxon>
    </lineage>
</organism>
<dbReference type="Gramene" id="PVH35573">
    <property type="protein sequence ID" value="PVH35573"/>
    <property type="gene ID" value="PAHAL_7G215800"/>
</dbReference>
<dbReference type="GO" id="GO:0005829">
    <property type="term" value="C:cytosol"/>
    <property type="evidence" value="ECO:0007669"/>
    <property type="project" value="TreeGrafter"/>
</dbReference>
<dbReference type="PANTHER" id="PTHR10693">
    <property type="entry name" value="RAS GTPASE-ACTIVATING PROTEIN-BINDING PROTEIN"/>
    <property type="match status" value="1"/>
</dbReference>
<dbReference type="InterPro" id="IPR032710">
    <property type="entry name" value="NTF2-like_dom_sf"/>
</dbReference>
<dbReference type="Gene3D" id="3.30.70.330">
    <property type="match status" value="1"/>
</dbReference>
<dbReference type="AlphaFoldDB" id="A0A2T8ID13"/>
<keyword evidence="1 2" id="KW-0694">RNA-binding</keyword>
<feature type="compositionally biased region" description="Pro residues" evidence="3">
    <location>
        <begin position="229"/>
        <end position="239"/>
    </location>
</feature>
<dbReference type="InterPro" id="IPR018222">
    <property type="entry name" value="Nuclear_transport_factor_2_euk"/>
</dbReference>
<protein>
    <recommendedName>
        <fullName evidence="7">RRM domain-containing protein</fullName>
    </recommendedName>
</protein>
<dbReference type="CDD" id="cd00590">
    <property type="entry name" value="RRM_SF"/>
    <property type="match status" value="1"/>
</dbReference>
<name>A0A2T8ID13_9POAL</name>
<feature type="region of interest" description="Disordered" evidence="3">
    <location>
        <begin position="381"/>
        <end position="425"/>
    </location>
</feature>